<dbReference type="HOGENOM" id="CLU_019560_0_0_9"/>
<dbReference type="PROSITE" id="PS51272">
    <property type="entry name" value="SLH"/>
    <property type="match status" value="1"/>
</dbReference>
<name>F9DTH5_9BACL</name>
<evidence type="ECO:0000313" key="3">
    <source>
        <dbReference type="Proteomes" id="UP000005316"/>
    </source>
</evidence>
<evidence type="ECO:0000259" key="1">
    <source>
        <dbReference type="PROSITE" id="PS51272"/>
    </source>
</evidence>
<reference evidence="2 3" key="1">
    <citation type="submission" date="2011-04" db="EMBL/GenBank/DDBJ databases">
        <authorList>
            <person name="Muzny D."/>
            <person name="Qin X."/>
            <person name="Deng J."/>
            <person name="Jiang H."/>
            <person name="Liu Y."/>
            <person name="Qu J."/>
            <person name="Song X.-Z."/>
            <person name="Zhang L."/>
            <person name="Thornton R."/>
            <person name="Coyle M."/>
            <person name="Francisco L."/>
            <person name="Jackson L."/>
            <person name="Javaid M."/>
            <person name="Korchina V."/>
            <person name="Kovar C."/>
            <person name="Mata R."/>
            <person name="Mathew T."/>
            <person name="Ngo R."/>
            <person name="Nguyen L."/>
            <person name="Nguyen N."/>
            <person name="Okwuonu G."/>
            <person name="Ongeri F."/>
            <person name="Pham C."/>
            <person name="Simmons D."/>
            <person name="Wilczek-Boney K."/>
            <person name="Hale W."/>
            <person name="Jakkamsetti A."/>
            <person name="Pham P."/>
            <person name="Ruth R."/>
            <person name="San Lucas F."/>
            <person name="Warren J."/>
            <person name="Zhang J."/>
            <person name="Zhao Z."/>
            <person name="Zhou C."/>
            <person name="Zhu D."/>
            <person name="Lee S."/>
            <person name="Bess C."/>
            <person name="Blankenburg K."/>
            <person name="Forbes L."/>
            <person name="Fu Q."/>
            <person name="Gubbala S."/>
            <person name="Hirani K."/>
            <person name="Jayaseelan J.C."/>
            <person name="Lara F."/>
            <person name="Munidasa M."/>
            <person name="Palculict T."/>
            <person name="Patil S."/>
            <person name="Pu L.-L."/>
            <person name="Saada N."/>
            <person name="Tang L."/>
            <person name="Weissenberger G."/>
            <person name="Zhu Y."/>
            <person name="Hemphill L."/>
            <person name="Shang Y."/>
            <person name="Youmans B."/>
            <person name="Ayvaz T."/>
            <person name="Ross M."/>
            <person name="Santibanez J."/>
            <person name="Aqrawi P."/>
            <person name="Gross S."/>
            <person name="Joshi V."/>
            <person name="Fowler G."/>
            <person name="Nazareth L."/>
            <person name="Reid J."/>
            <person name="Worley K."/>
            <person name="Petrosino J."/>
            <person name="Highlander S."/>
            <person name="Gibbs R."/>
        </authorList>
    </citation>
    <scope>NUCLEOTIDE SEQUENCE [LARGE SCALE GENOMIC DNA]</scope>
    <source>
        <strain evidence="2 3">2681</strain>
    </source>
</reference>
<protein>
    <recommendedName>
        <fullName evidence="1">SLH domain-containing protein</fullName>
    </recommendedName>
</protein>
<dbReference type="InterPro" id="IPR001119">
    <property type="entry name" value="SLH_dom"/>
</dbReference>
<dbReference type="eggNOG" id="COG1657">
    <property type="taxonomic scope" value="Bacteria"/>
</dbReference>
<evidence type="ECO:0000313" key="2">
    <source>
        <dbReference type="EMBL" id="EGQ25733.1"/>
    </source>
</evidence>
<proteinExistence type="predicted"/>
<dbReference type="Pfam" id="PF16244">
    <property type="entry name" value="DUF4901"/>
    <property type="match status" value="1"/>
</dbReference>
<dbReference type="InterPro" id="IPR032599">
    <property type="entry name" value="YcdB/YcdC_rep_domain"/>
</dbReference>
<comment type="caution">
    <text evidence="2">The sequence shown here is derived from an EMBL/GenBank/DDBJ whole genome shotgun (WGS) entry which is preliminary data.</text>
</comment>
<organism evidence="2 3">
    <name type="scientific">Sporosarcina newyorkensis 2681</name>
    <dbReference type="NCBI Taxonomy" id="1027292"/>
    <lineage>
        <taxon>Bacteria</taxon>
        <taxon>Bacillati</taxon>
        <taxon>Bacillota</taxon>
        <taxon>Bacilli</taxon>
        <taxon>Bacillales</taxon>
        <taxon>Caryophanaceae</taxon>
        <taxon>Sporosarcina</taxon>
    </lineage>
</organism>
<accession>F9DTH5</accession>
<dbReference type="AlphaFoldDB" id="F9DTH5"/>
<feature type="domain" description="SLH" evidence="1">
    <location>
        <begin position="628"/>
        <end position="689"/>
    </location>
</feature>
<dbReference type="Proteomes" id="UP000005316">
    <property type="component" value="Unassembled WGS sequence"/>
</dbReference>
<sequence length="755" mass="85265">MFNWKKTFFPRGIILINSKKVSALVASSVLSIGMFTPIADASSTVYGQPEKVRIQLASVETAYKKEDLIQKFRQLFPNQFEFLTASDFQMSSAHIFPDDETIRYDLQFTKVLNGKRLYGYVGFIGEELEVEYFSYQPANIADALFPAKVTKEEAGKVAEGFMKKFLDGKDYQLESDTSNYFSNQLLTEPIRYSFTFTRTKNQVPIADQMIEVYVLGNGEIGGFYKTQQNQGSSTFADVSKVKANEEMLKKVKDHLSVDLNYQINYNYETGDRNVQLVYQPTNRLQGVHALSGDWLTQNGYTANFPAKKKIEKLTAKPLSPRQEGVTVAEAKKIAEQLLAVTSDKVKLTIESIQETQNYNGQDVISVEYMYHYANGGHGSNLEINKQTGEVVQYYNFEEELLREMEKNATTENSLTEQEALKKAIAYAKKWAPSYLHNYGMPIEEASFDEQTGTYQFSFPRLVNGIVVIGDQISIGVGADGSLNSLNVEYQEIESWPSSEKVISDEQAKTLLKDALSLKLMYMNPTQNEKGNRYDLVYVPVFKGDMYSYLDANTGEWNNLFDAEQSIAITHPWAEAELNYLLNAKVLDVKDVEKFNADASVSKGEALKVLVNSLTYFHHGDYFFGQEEPTQTFDNIGVKHPLYSVVEHAVEAGIINPDKKFDADSSITREELAVWYVRVLGLEQAAKDSSMYKLSFDDTEKIETDKKGYVAVANSMGLLKTEKNLFNPKQEVSYAELAVSTIRLAHAMVDLGRDLH</sequence>
<gene>
    <name evidence="2" type="ORF">HMPREF9372_2106</name>
</gene>
<dbReference type="EMBL" id="AFPZ01000067">
    <property type="protein sequence ID" value="EGQ25733.1"/>
    <property type="molecule type" value="Genomic_DNA"/>
</dbReference>
<dbReference type="STRING" id="759851.SAMN04244570_0275"/>